<evidence type="ECO:0000313" key="5">
    <source>
        <dbReference type="EMBL" id="MEE6187814.1"/>
    </source>
</evidence>
<organism evidence="5 6">
    <name type="scientific">Niabella digestorum</name>
    <dbReference type="NCBI Taxonomy" id="3117701"/>
    <lineage>
        <taxon>Bacteria</taxon>
        <taxon>Pseudomonadati</taxon>
        <taxon>Bacteroidota</taxon>
        <taxon>Chitinophagia</taxon>
        <taxon>Chitinophagales</taxon>
        <taxon>Chitinophagaceae</taxon>
        <taxon>Niabella</taxon>
    </lineage>
</organism>
<evidence type="ECO:0000256" key="1">
    <source>
        <dbReference type="ARBA" id="ARBA00022729"/>
    </source>
</evidence>
<evidence type="ECO:0000259" key="4">
    <source>
        <dbReference type="Pfam" id="PF13525"/>
    </source>
</evidence>
<evidence type="ECO:0000313" key="6">
    <source>
        <dbReference type="Proteomes" id="UP001357452"/>
    </source>
</evidence>
<name>A0ABU7RIK5_9BACT</name>
<dbReference type="SUPFAM" id="SSF48452">
    <property type="entry name" value="TPR-like"/>
    <property type="match status" value="1"/>
</dbReference>
<keyword evidence="1" id="KW-0732">Signal</keyword>
<keyword evidence="6" id="KW-1185">Reference proteome</keyword>
<accession>A0ABU7RIK5</accession>
<dbReference type="InterPro" id="IPR017689">
    <property type="entry name" value="BamD"/>
</dbReference>
<keyword evidence="2" id="KW-0472">Membrane</keyword>
<proteinExistence type="predicted"/>
<dbReference type="InterPro" id="IPR011990">
    <property type="entry name" value="TPR-like_helical_dom_sf"/>
</dbReference>
<evidence type="ECO:0000256" key="3">
    <source>
        <dbReference type="ARBA" id="ARBA00023237"/>
    </source>
</evidence>
<dbReference type="Pfam" id="PF13525">
    <property type="entry name" value="YfiO"/>
    <property type="match status" value="1"/>
</dbReference>
<dbReference type="RefSeq" id="WP_330975221.1">
    <property type="nucleotide sequence ID" value="NZ_JAZGLY010000006.1"/>
</dbReference>
<dbReference type="Gene3D" id="1.25.40.10">
    <property type="entry name" value="Tetratricopeptide repeat domain"/>
    <property type="match status" value="1"/>
</dbReference>
<keyword evidence="3" id="KW-0998">Cell outer membrane</keyword>
<dbReference type="NCBIfam" id="TIGR03302">
    <property type="entry name" value="OM_YfiO"/>
    <property type="match status" value="1"/>
</dbReference>
<sequence>MVNFANFMRFLLAFLFICGLVSCKPGMNKILKSKDAAYKLKMAEAFYEQKKWGKAMTIYEDVLPYYKTTPQFQDIYYKYAYTAYNQKDYTNAENLFKTFLESFPNSPRSEEMEYMRAYTFYKQSPKAELDQTNTYKAISYFQTFINTHPQSVRVNEAMRLVDELRKKLEVKEYKSAMLYYNLGEFRAAGVSFSTLLDNYPESNSADQYKFMAIKSFYRFAELSIASKKAERFREVIEHANNFIERFPESKYRKEVEDYITSSNSEIQKFSNNEQVKTTT</sequence>
<dbReference type="Proteomes" id="UP001357452">
    <property type="component" value="Unassembled WGS sequence"/>
</dbReference>
<evidence type="ECO:0000256" key="2">
    <source>
        <dbReference type="ARBA" id="ARBA00023136"/>
    </source>
</evidence>
<dbReference type="InterPro" id="IPR039565">
    <property type="entry name" value="BamD-like"/>
</dbReference>
<protein>
    <submittedName>
        <fullName evidence="5">Outer membrane protein assembly factor BamD</fullName>
    </submittedName>
</protein>
<feature type="domain" description="Outer membrane lipoprotein BamD-like" evidence="4">
    <location>
        <begin position="42"/>
        <end position="206"/>
    </location>
</feature>
<comment type="caution">
    <text evidence="5">The sequence shown here is derived from an EMBL/GenBank/DDBJ whole genome shotgun (WGS) entry which is preliminary data.</text>
</comment>
<gene>
    <name evidence="5" type="primary">bamD</name>
    <name evidence="5" type="ORF">V2H41_11080</name>
</gene>
<reference evidence="5 6" key="1">
    <citation type="submission" date="2024-01" db="EMBL/GenBank/DDBJ databases">
        <title>Niabella digestum sp. nov., isolated from waste digestion system.</title>
        <authorList>
            <person name="Zhang L."/>
        </authorList>
    </citation>
    <scope>NUCLEOTIDE SEQUENCE [LARGE SCALE GENOMIC DNA]</scope>
    <source>
        <strain evidence="5 6">A18</strain>
    </source>
</reference>
<dbReference type="EMBL" id="JAZGLY010000006">
    <property type="protein sequence ID" value="MEE6187814.1"/>
    <property type="molecule type" value="Genomic_DNA"/>
</dbReference>